<feature type="chain" id="PRO_5010281797" description="BT-3987-like N-terminal domain-containing protein" evidence="1">
    <location>
        <begin position="21"/>
        <end position="359"/>
    </location>
</feature>
<gene>
    <name evidence="3" type="ORF">SAMN05444145_10483</name>
</gene>
<dbReference type="Proteomes" id="UP000183253">
    <property type="component" value="Unassembled WGS sequence"/>
</dbReference>
<accession>A0A1H4BXL7</accession>
<evidence type="ECO:0000313" key="4">
    <source>
        <dbReference type="Proteomes" id="UP000183253"/>
    </source>
</evidence>
<dbReference type="Gene3D" id="2.60.120.260">
    <property type="entry name" value="Galactose-binding domain-like"/>
    <property type="match status" value="1"/>
</dbReference>
<feature type="signal peptide" evidence="1">
    <location>
        <begin position="1"/>
        <end position="20"/>
    </location>
</feature>
<dbReference type="RefSeq" id="WP_010262125.1">
    <property type="nucleotide sequence ID" value="NZ_CAEG01000011.1"/>
</dbReference>
<dbReference type="AlphaFoldDB" id="A0A1H4BXL7"/>
<protein>
    <recommendedName>
        <fullName evidence="2">BT-3987-like N-terminal domain-containing protein</fullName>
    </recommendedName>
</protein>
<keyword evidence="4" id="KW-1185">Reference proteome</keyword>
<reference evidence="3 4" key="1">
    <citation type="submission" date="2016-10" db="EMBL/GenBank/DDBJ databases">
        <authorList>
            <person name="de Groot N.N."/>
        </authorList>
    </citation>
    <scope>NUCLEOTIDE SEQUENCE [LARGE SCALE GENOMIC DNA]</scope>
    <source>
        <strain evidence="3 4">DSM 25383</strain>
    </source>
</reference>
<dbReference type="SUPFAM" id="SSF49785">
    <property type="entry name" value="Galactose-binding domain-like"/>
    <property type="match status" value="1"/>
</dbReference>
<dbReference type="Gene3D" id="2.60.40.1740">
    <property type="entry name" value="hypothetical protein (bacova_03559)"/>
    <property type="match status" value="1"/>
</dbReference>
<evidence type="ECO:0000313" key="3">
    <source>
        <dbReference type="EMBL" id="SEA52829.1"/>
    </source>
</evidence>
<dbReference type="OrthoDB" id="1150543at2"/>
<dbReference type="PROSITE" id="PS51257">
    <property type="entry name" value="PROKAR_LIPOPROTEIN"/>
    <property type="match status" value="1"/>
</dbReference>
<organism evidence="3 4">
    <name type="scientific">Alistipes timonensis JC136</name>
    <dbReference type="NCBI Taxonomy" id="1033731"/>
    <lineage>
        <taxon>Bacteria</taxon>
        <taxon>Pseudomonadati</taxon>
        <taxon>Bacteroidota</taxon>
        <taxon>Bacteroidia</taxon>
        <taxon>Bacteroidales</taxon>
        <taxon>Rikenellaceae</taxon>
        <taxon>Alistipes</taxon>
    </lineage>
</organism>
<dbReference type="InterPro" id="IPR013728">
    <property type="entry name" value="BT_3987-like_N"/>
</dbReference>
<name>A0A1H4BXL7_9BACT</name>
<dbReference type="STRING" id="1033731.SAMN05444145_10483"/>
<dbReference type="EMBL" id="FNRI01000004">
    <property type="protein sequence ID" value="SEA52829.1"/>
    <property type="molecule type" value="Genomic_DNA"/>
</dbReference>
<dbReference type="InterPro" id="IPR008979">
    <property type="entry name" value="Galactose-bd-like_sf"/>
</dbReference>
<feature type="domain" description="BT-3987-like N-terminal" evidence="2">
    <location>
        <begin position="41"/>
        <end position="149"/>
    </location>
</feature>
<evidence type="ECO:0000256" key="1">
    <source>
        <dbReference type="SAM" id="SignalP"/>
    </source>
</evidence>
<keyword evidence="1" id="KW-0732">Signal</keyword>
<proteinExistence type="predicted"/>
<dbReference type="Pfam" id="PF08522">
    <property type="entry name" value="BT_3987-like_N"/>
    <property type="match status" value="1"/>
</dbReference>
<sequence length="359" mass="39403">MKRYASIRLLAAAALLIALGGCKDDDKGSGLNGPAVLAIQNAGNEPLEISLLEPKTQTVDIRAVARSVSAENLTVTFKVDRTLVEAYNKAHGTSYELVPAEAYEFSKKEVILPRYNDVSSTAQVTLSSEMMPDGEQYLLPVTIDEIKGDAGARTSDEGGVYYILFNKRVLPPAELLDRTGWKVVHCTSEYTPGEGNPKTGWAKDVLDGNPASYWTYNFKASVGPVVYVPLYFVFDMGREVTVRGVRITARTKADGALNNPPGDITIETARTITGDGMENDADWTYGERFTGTSPDGAFMSHSLHNSVYLGEIQRARYIRFTLHMSWNSGSSVRPIPMTYKGGTFAEFEVWGNLEELDLD</sequence>
<evidence type="ECO:0000259" key="2">
    <source>
        <dbReference type="Pfam" id="PF08522"/>
    </source>
</evidence>